<dbReference type="SUPFAM" id="SSF117281">
    <property type="entry name" value="Kelch motif"/>
    <property type="match status" value="1"/>
</dbReference>
<dbReference type="Gene3D" id="2.120.10.80">
    <property type="entry name" value="Kelch-type beta propeller"/>
    <property type="match status" value="1"/>
</dbReference>
<reference evidence="3 4" key="1">
    <citation type="submission" date="2024-02" db="EMBL/GenBank/DDBJ databases">
        <authorList>
            <person name="Daric V."/>
            <person name="Darras S."/>
        </authorList>
    </citation>
    <scope>NUCLEOTIDE SEQUENCE [LARGE SCALE GENOMIC DNA]</scope>
</reference>
<sequence length="306" mass="33350">MTKRCYVSATAANDCIFALGGADGSRDDRLKSAEKFYPSRNIWVRLPDMLERRSDAGACCLGSRVYVAGGFTGNECVFSVEFLDNDADQWTRISPMTVPRSGVSVVAYRGKLVVLGGYDGRERLKSVEIFDPSENRWATLSPMITKRSNFTSCVIDSKLVVMGGFNGIATCSDVEYYDDVCEQCGDASCSSYHLGNSSSCFISQLRTPPKHCGKTTEKSDAGTCSSKRALNFDNDFEMAGTSQISSSIKSQVSPGLVSPRKEIKGKSRWKSLPKMLLSRSALSSCVITGLSPKFLNSVLLEDQQDA</sequence>
<evidence type="ECO:0000313" key="4">
    <source>
        <dbReference type="Proteomes" id="UP001642483"/>
    </source>
</evidence>
<proteinExistence type="predicted"/>
<evidence type="ECO:0000313" key="3">
    <source>
        <dbReference type="EMBL" id="CAK8685293.1"/>
    </source>
</evidence>
<dbReference type="EMBL" id="CAWYQH010000099">
    <property type="protein sequence ID" value="CAK8685293.1"/>
    <property type="molecule type" value="Genomic_DNA"/>
</dbReference>
<keyword evidence="2" id="KW-0677">Repeat</keyword>
<dbReference type="InterPro" id="IPR006652">
    <property type="entry name" value="Kelch_1"/>
</dbReference>
<dbReference type="SMART" id="SM00612">
    <property type="entry name" value="Kelch"/>
    <property type="match status" value="4"/>
</dbReference>
<evidence type="ECO:0000256" key="1">
    <source>
        <dbReference type="ARBA" id="ARBA00022441"/>
    </source>
</evidence>
<dbReference type="Pfam" id="PF24681">
    <property type="entry name" value="Kelch_KLHDC2_KLHL20_DRC7"/>
    <property type="match status" value="1"/>
</dbReference>
<dbReference type="PANTHER" id="PTHR46344">
    <property type="entry name" value="OS02G0202900 PROTEIN"/>
    <property type="match status" value="1"/>
</dbReference>
<evidence type="ECO:0000256" key="2">
    <source>
        <dbReference type="ARBA" id="ARBA00022737"/>
    </source>
</evidence>
<keyword evidence="4" id="KW-1185">Reference proteome</keyword>
<comment type="caution">
    <text evidence="3">The sequence shown here is derived from an EMBL/GenBank/DDBJ whole genome shotgun (WGS) entry which is preliminary data.</text>
</comment>
<accession>A0ABP0G359</accession>
<organism evidence="3 4">
    <name type="scientific">Clavelina lepadiformis</name>
    <name type="common">Light-bulb sea squirt</name>
    <name type="synonym">Ascidia lepadiformis</name>
    <dbReference type="NCBI Taxonomy" id="159417"/>
    <lineage>
        <taxon>Eukaryota</taxon>
        <taxon>Metazoa</taxon>
        <taxon>Chordata</taxon>
        <taxon>Tunicata</taxon>
        <taxon>Ascidiacea</taxon>
        <taxon>Aplousobranchia</taxon>
        <taxon>Clavelinidae</taxon>
        <taxon>Clavelina</taxon>
    </lineage>
</organism>
<protein>
    <submittedName>
        <fullName evidence="3">Uncharacterized protein</fullName>
    </submittedName>
</protein>
<dbReference type="Proteomes" id="UP001642483">
    <property type="component" value="Unassembled WGS sequence"/>
</dbReference>
<keyword evidence="1" id="KW-0880">Kelch repeat</keyword>
<dbReference type="InterPro" id="IPR015915">
    <property type="entry name" value="Kelch-typ_b-propeller"/>
</dbReference>
<name>A0ABP0G359_CLALP</name>
<gene>
    <name evidence="3" type="ORF">CVLEPA_LOCUS16430</name>
</gene>
<dbReference type="PANTHER" id="PTHR46344:SF27">
    <property type="entry name" value="KELCH REPEAT SUPERFAMILY PROTEIN"/>
    <property type="match status" value="1"/>
</dbReference>